<feature type="compositionally biased region" description="Low complexity" evidence="3">
    <location>
        <begin position="354"/>
        <end position="363"/>
    </location>
</feature>
<evidence type="ECO:0008006" key="6">
    <source>
        <dbReference type="Google" id="ProtNLM"/>
    </source>
</evidence>
<evidence type="ECO:0000256" key="3">
    <source>
        <dbReference type="SAM" id="MobiDB-lite"/>
    </source>
</evidence>
<keyword evidence="2" id="KW-0175">Coiled coil</keyword>
<feature type="repeat" description="ANK" evidence="1">
    <location>
        <begin position="499"/>
        <end position="524"/>
    </location>
</feature>
<evidence type="ECO:0000256" key="1">
    <source>
        <dbReference type="PROSITE-ProRule" id="PRU00023"/>
    </source>
</evidence>
<dbReference type="PANTHER" id="PTHR24168:SF24">
    <property type="entry name" value="KN MOTIF AND ANKYRIN REPEAT DOMAIN-CONTAINING PROTEIN 4"/>
    <property type="match status" value="1"/>
</dbReference>
<accession>A0ABN9DCH3</accession>
<dbReference type="Proteomes" id="UP001162483">
    <property type="component" value="Unassembled WGS sequence"/>
</dbReference>
<sequence>EAIKLTISESKAKVEDIENGVHDAHDQSSINNLNNSLYSGVNQQIAELTEQLDDRTSEVQNLRVLVEKQSNELKAKDVYIADLTRMMETMEETRRQSIDRQYKDTAVNTEEIETKVKKETLHKNTYANISVATQSVACGVLPADLDQPPDESKDGIELHEHAGETSDPLTKVVMVQQVAGCEMETEKVTKTSAMEGETAHEMVDSQTHLLQICENKAGGYEVLSDNKHCSADSRPPTDASIGQYVKRIQDLLQEQWTCLEHGYPDLASAIKQPASKLSSIQNQLVNSLNLLSSVYSAQPTPARDTEKTESHPGETSPINSLKSIMKKKTSSGRSSSSGESRAKKNLQFVGVNGGYETTSSEESSSSEEYGEGEVQKAEISTQDAENNELDNLVIAETGDAKEELQDSSEPAGLETQQQRRYSVGDAFRNECQILNSHLSELRTTTDNRLRQTLYTVCQEWFRVSSQKSSSPDPVSVYLDEFRSISPQLLQMVVNIADENGNTAMHYSVSHSNFGIVRLLLDTGVCDVDHQNKAGYTPVMLTPLASAETEEDMQVVKALLSLGNVNLTASQGGQTALMLGISHGRSDMVKVLLECGADVNMQDEDGESALMIACHLGNVEIVKLILSQPDCNVELMDKAGNSALSIVAESAPSEIAELLQAHTEHRRSCPAADTGKGGPL</sequence>
<keyword evidence="5" id="KW-1185">Reference proteome</keyword>
<dbReference type="InterPro" id="IPR036770">
    <property type="entry name" value="Ankyrin_rpt-contain_sf"/>
</dbReference>
<dbReference type="Pfam" id="PF12796">
    <property type="entry name" value="Ank_2"/>
    <property type="match status" value="1"/>
</dbReference>
<feature type="non-terminal residue" evidence="4">
    <location>
        <position position="1"/>
    </location>
</feature>
<dbReference type="SMART" id="SM00248">
    <property type="entry name" value="ANK"/>
    <property type="match status" value="4"/>
</dbReference>
<dbReference type="Gene3D" id="1.25.40.20">
    <property type="entry name" value="Ankyrin repeat-containing domain"/>
    <property type="match status" value="1"/>
</dbReference>
<feature type="coiled-coil region" evidence="2">
    <location>
        <begin position="38"/>
        <end position="65"/>
    </location>
</feature>
<proteinExistence type="predicted"/>
<dbReference type="PANTHER" id="PTHR24168">
    <property type="entry name" value="KN MOTIF AND ANKYRIN REPEAT DOMAIN-CONTAINING"/>
    <property type="match status" value="1"/>
</dbReference>
<protein>
    <recommendedName>
        <fullName evidence="6">KN motif and ankyrin repeat domain-containing protein 4</fullName>
    </recommendedName>
</protein>
<evidence type="ECO:0000313" key="4">
    <source>
        <dbReference type="EMBL" id="CAI9569271.1"/>
    </source>
</evidence>
<dbReference type="InterPro" id="IPR047184">
    <property type="entry name" value="KANK1-4"/>
</dbReference>
<dbReference type="PROSITE" id="PS50088">
    <property type="entry name" value="ANK_REPEAT"/>
    <property type="match status" value="2"/>
</dbReference>
<reference evidence="4" key="1">
    <citation type="submission" date="2023-05" db="EMBL/GenBank/DDBJ databases">
        <authorList>
            <person name="Stuckert A."/>
        </authorList>
    </citation>
    <scope>NUCLEOTIDE SEQUENCE</scope>
</reference>
<dbReference type="EMBL" id="CATNWA010014228">
    <property type="protein sequence ID" value="CAI9569271.1"/>
    <property type="molecule type" value="Genomic_DNA"/>
</dbReference>
<dbReference type="Pfam" id="PF00023">
    <property type="entry name" value="Ank"/>
    <property type="match status" value="1"/>
</dbReference>
<dbReference type="InterPro" id="IPR002110">
    <property type="entry name" value="Ankyrin_rpt"/>
</dbReference>
<name>A0ABN9DCH3_9NEOB</name>
<gene>
    <name evidence="4" type="ORF">SPARVUS_LOCUS6894723</name>
</gene>
<dbReference type="PROSITE" id="PS50297">
    <property type="entry name" value="ANK_REP_REGION"/>
    <property type="match status" value="2"/>
</dbReference>
<feature type="repeat" description="ANK" evidence="1">
    <location>
        <begin position="571"/>
        <end position="603"/>
    </location>
</feature>
<feature type="region of interest" description="Disordered" evidence="3">
    <location>
        <begin position="297"/>
        <end position="387"/>
    </location>
</feature>
<evidence type="ECO:0000313" key="5">
    <source>
        <dbReference type="Proteomes" id="UP001162483"/>
    </source>
</evidence>
<dbReference type="SUPFAM" id="SSF48403">
    <property type="entry name" value="Ankyrin repeat"/>
    <property type="match status" value="1"/>
</dbReference>
<organism evidence="4 5">
    <name type="scientific">Staurois parvus</name>
    <dbReference type="NCBI Taxonomy" id="386267"/>
    <lineage>
        <taxon>Eukaryota</taxon>
        <taxon>Metazoa</taxon>
        <taxon>Chordata</taxon>
        <taxon>Craniata</taxon>
        <taxon>Vertebrata</taxon>
        <taxon>Euteleostomi</taxon>
        <taxon>Amphibia</taxon>
        <taxon>Batrachia</taxon>
        <taxon>Anura</taxon>
        <taxon>Neobatrachia</taxon>
        <taxon>Ranoidea</taxon>
        <taxon>Ranidae</taxon>
        <taxon>Staurois</taxon>
    </lineage>
</organism>
<keyword evidence="1" id="KW-0040">ANK repeat</keyword>
<evidence type="ECO:0000256" key="2">
    <source>
        <dbReference type="SAM" id="Coils"/>
    </source>
</evidence>
<comment type="caution">
    <text evidence="4">The sequence shown here is derived from an EMBL/GenBank/DDBJ whole genome shotgun (WGS) entry which is preliminary data.</text>
</comment>
<feature type="compositionally biased region" description="Basic and acidic residues" evidence="3">
    <location>
        <begin position="303"/>
        <end position="312"/>
    </location>
</feature>